<gene>
    <name evidence="16" type="ORF">NTEN_LOCUS8148</name>
</gene>
<dbReference type="InterPro" id="IPR017375">
    <property type="entry name" value="PEX12"/>
</dbReference>
<dbReference type="PANTHER" id="PTHR12888:SF0">
    <property type="entry name" value="PEROXISOME ASSEMBLY PROTEIN 12"/>
    <property type="match status" value="1"/>
</dbReference>
<evidence type="ECO:0000256" key="12">
    <source>
        <dbReference type="ARBA" id="ARBA00023136"/>
    </source>
</evidence>
<evidence type="ECO:0000256" key="4">
    <source>
        <dbReference type="ARBA" id="ARBA00018980"/>
    </source>
</evidence>
<evidence type="ECO:0000313" key="16">
    <source>
        <dbReference type="EMBL" id="CAB0002361.1"/>
    </source>
</evidence>
<keyword evidence="13 15" id="KW-0576">Peroxisome</keyword>
<comment type="pathway">
    <text evidence="2">Protein modification; protein ubiquitination.</text>
</comment>
<proteinExistence type="inferred from homology"/>
<keyword evidence="12 15" id="KW-0472">Membrane</keyword>
<dbReference type="Proteomes" id="UP000479000">
    <property type="component" value="Unassembled WGS sequence"/>
</dbReference>
<protein>
    <recommendedName>
        <fullName evidence="4 15">Peroxisome assembly protein 12</fullName>
    </recommendedName>
    <alternativeName>
        <fullName evidence="14 15">Peroxin-12</fullName>
    </alternativeName>
</protein>
<dbReference type="InterPro" id="IPR013083">
    <property type="entry name" value="Znf_RING/FYVE/PHD"/>
</dbReference>
<sequence>MAENAVFISSIEHSKPTIFEIWAEESFKSTLQQAFQLLCDFVRSKLPDETLGRSKVLRLFFENPDESFLIFNFLMQYTYLDWFSASFSESFYGMQRVNAKNPTERMNAKAKILSMLGLVGVPYLSVKIKAIIDRYVFATGQRQDTGVKLLQYYRVLSFSLRIVELYHYVSYLGGVAPYHSVLHRIAGVRLVHQNQPTPTWSDIYNLFSLEPRKSKLLGPLAFKVVSQSFEIGAFCLQFINWWNSSDSEALKFNRTPIPEVVESIDSGNVCPICLGPWKNEVALGTSGIVYCYSCILKAHSVTGKCPVTNLPFTMDDLIRLYPSAS</sequence>
<dbReference type="GO" id="GO:1990429">
    <property type="term" value="C:peroxisomal importomer complex"/>
    <property type="evidence" value="ECO:0007669"/>
    <property type="project" value="TreeGrafter"/>
</dbReference>
<evidence type="ECO:0000256" key="1">
    <source>
        <dbReference type="ARBA" id="ARBA00004585"/>
    </source>
</evidence>
<keyword evidence="10" id="KW-0653">Protein transport</keyword>
<keyword evidence="9" id="KW-0862">Zinc</keyword>
<keyword evidence="6" id="KW-0812">Transmembrane</keyword>
<evidence type="ECO:0000256" key="11">
    <source>
        <dbReference type="ARBA" id="ARBA00022989"/>
    </source>
</evidence>
<comment type="subcellular location">
    <subcellularLocation>
        <location evidence="1">Peroxisome membrane</location>
        <topology evidence="1">Multi-pass membrane protein</topology>
    </subcellularLocation>
</comment>
<dbReference type="GO" id="GO:0004842">
    <property type="term" value="F:ubiquitin-protein transferase activity"/>
    <property type="evidence" value="ECO:0007669"/>
    <property type="project" value="TreeGrafter"/>
</dbReference>
<dbReference type="InterPro" id="IPR006845">
    <property type="entry name" value="Pex_N"/>
</dbReference>
<dbReference type="PIRSF" id="PIRSF038074">
    <property type="entry name" value="Peroxisome_assembly_p12"/>
    <property type="match status" value="1"/>
</dbReference>
<reference evidence="16 17" key="1">
    <citation type="submission" date="2020-02" db="EMBL/GenBank/DDBJ databases">
        <authorList>
            <person name="Ferguson B K."/>
        </authorList>
    </citation>
    <scope>NUCLEOTIDE SEQUENCE [LARGE SCALE GENOMIC DNA]</scope>
</reference>
<evidence type="ECO:0000256" key="2">
    <source>
        <dbReference type="ARBA" id="ARBA00004906"/>
    </source>
</evidence>
<dbReference type="Pfam" id="PF04757">
    <property type="entry name" value="Pex2_Pex12"/>
    <property type="match status" value="1"/>
</dbReference>
<evidence type="ECO:0000256" key="5">
    <source>
        <dbReference type="ARBA" id="ARBA00022448"/>
    </source>
</evidence>
<dbReference type="GO" id="GO:0006513">
    <property type="term" value="P:protein monoubiquitination"/>
    <property type="evidence" value="ECO:0007669"/>
    <property type="project" value="TreeGrafter"/>
</dbReference>
<dbReference type="PANTHER" id="PTHR12888">
    <property type="entry name" value="PEROXISOME ASSEMBLY PROTEIN 12 PEROXIN-12"/>
    <property type="match status" value="1"/>
</dbReference>
<organism evidence="16 17">
    <name type="scientific">Nesidiocoris tenuis</name>
    <dbReference type="NCBI Taxonomy" id="355587"/>
    <lineage>
        <taxon>Eukaryota</taxon>
        <taxon>Metazoa</taxon>
        <taxon>Ecdysozoa</taxon>
        <taxon>Arthropoda</taxon>
        <taxon>Hexapoda</taxon>
        <taxon>Insecta</taxon>
        <taxon>Pterygota</taxon>
        <taxon>Neoptera</taxon>
        <taxon>Paraneoptera</taxon>
        <taxon>Hemiptera</taxon>
        <taxon>Heteroptera</taxon>
        <taxon>Panheteroptera</taxon>
        <taxon>Cimicomorpha</taxon>
        <taxon>Miridae</taxon>
        <taxon>Dicyphina</taxon>
        <taxon>Nesidiocoris</taxon>
    </lineage>
</organism>
<dbReference type="Gene3D" id="3.30.40.10">
    <property type="entry name" value="Zinc/RING finger domain, C3HC4 (zinc finger)"/>
    <property type="match status" value="1"/>
</dbReference>
<comment type="similarity">
    <text evidence="3 15">Belongs to the pex2/pex10/pex12 family.</text>
</comment>
<accession>A0A6H5GK99</accession>
<evidence type="ECO:0000256" key="14">
    <source>
        <dbReference type="ARBA" id="ARBA00029692"/>
    </source>
</evidence>
<dbReference type="GO" id="GO:0016558">
    <property type="term" value="P:protein import into peroxisome matrix"/>
    <property type="evidence" value="ECO:0007669"/>
    <property type="project" value="UniProtKB-UniRule"/>
</dbReference>
<evidence type="ECO:0000256" key="13">
    <source>
        <dbReference type="ARBA" id="ARBA00023140"/>
    </source>
</evidence>
<evidence type="ECO:0000256" key="8">
    <source>
        <dbReference type="ARBA" id="ARBA00022771"/>
    </source>
</evidence>
<evidence type="ECO:0000256" key="10">
    <source>
        <dbReference type="ARBA" id="ARBA00022927"/>
    </source>
</evidence>
<evidence type="ECO:0000256" key="7">
    <source>
        <dbReference type="ARBA" id="ARBA00022723"/>
    </source>
</evidence>
<dbReference type="EMBL" id="CADCXU010011994">
    <property type="protein sequence ID" value="CAB0002361.1"/>
    <property type="molecule type" value="Genomic_DNA"/>
</dbReference>
<dbReference type="SUPFAM" id="SSF57850">
    <property type="entry name" value="RING/U-box"/>
    <property type="match status" value="1"/>
</dbReference>
<keyword evidence="8" id="KW-0863">Zinc-finger</keyword>
<evidence type="ECO:0000256" key="6">
    <source>
        <dbReference type="ARBA" id="ARBA00022692"/>
    </source>
</evidence>
<dbReference type="AlphaFoldDB" id="A0A6H5GK99"/>
<dbReference type="GO" id="GO:0005778">
    <property type="term" value="C:peroxisomal membrane"/>
    <property type="evidence" value="ECO:0007669"/>
    <property type="project" value="UniProtKB-SubCell"/>
</dbReference>
<evidence type="ECO:0000256" key="3">
    <source>
        <dbReference type="ARBA" id="ARBA00008704"/>
    </source>
</evidence>
<evidence type="ECO:0000256" key="15">
    <source>
        <dbReference type="PIRNR" id="PIRNR038074"/>
    </source>
</evidence>
<dbReference type="OrthoDB" id="107372at2759"/>
<evidence type="ECO:0000313" key="17">
    <source>
        <dbReference type="Proteomes" id="UP000479000"/>
    </source>
</evidence>
<evidence type="ECO:0000256" key="9">
    <source>
        <dbReference type="ARBA" id="ARBA00022833"/>
    </source>
</evidence>
<keyword evidence="17" id="KW-1185">Reference proteome</keyword>
<keyword evidence="7" id="KW-0479">Metal-binding</keyword>
<dbReference type="GO" id="GO:0008270">
    <property type="term" value="F:zinc ion binding"/>
    <property type="evidence" value="ECO:0007669"/>
    <property type="project" value="UniProtKB-KW"/>
</dbReference>
<comment type="function">
    <text evidence="15">Component of a retrotranslocation channel required for peroxisome organization by mediating export of the PEX5 receptor from peroxisomes to the cytosol, thereby promoting PEX5 recycling.</text>
</comment>
<keyword evidence="5" id="KW-0813">Transport</keyword>
<name>A0A6H5GK99_9HEMI</name>
<keyword evidence="11" id="KW-1133">Transmembrane helix</keyword>